<accession>A0A2A5WY55</accession>
<dbReference type="GO" id="GO:0000156">
    <property type="term" value="F:phosphorelay response regulator activity"/>
    <property type="evidence" value="ECO:0007669"/>
    <property type="project" value="TreeGrafter"/>
</dbReference>
<dbReference type="SMART" id="SM00448">
    <property type="entry name" value="REC"/>
    <property type="match status" value="1"/>
</dbReference>
<keyword evidence="2" id="KW-0902">Two-component regulatory system</keyword>
<dbReference type="GO" id="GO:0005829">
    <property type="term" value="C:cytosol"/>
    <property type="evidence" value="ECO:0007669"/>
    <property type="project" value="TreeGrafter"/>
</dbReference>
<dbReference type="InterPro" id="IPR039420">
    <property type="entry name" value="WalR-like"/>
</dbReference>
<reference evidence="10 11" key="1">
    <citation type="submission" date="2017-08" db="EMBL/GenBank/DDBJ databases">
        <title>Fine stratification of microbial communities through a metagenomic profile of the photic zone.</title>
        <authorList>
            <person name="Haro-Moreno J.M."/>
            <person name="Lopez-Perez M."/>
            <person name="De La Torre J."/>
            <person name="Picazo A."/>
            <person name="Camacho A."/>
            <person name="Rodriguez-Valera F."/>
        </authorList>
    </citation>
    <scope>NUCLEOTIDE SEQUENCE [LARGE SCALE GENOMIC DNA]</scope>
    <source>
        <strain evidence="10">MED-G24</strain>
    </source>
</reference>
<keyword evidence="4 7" id="KW-0238">DNA-binding</keyword>
<dbReference type="Gene3D" id="3.40.50.2300">
    <property type="match status" value="1"/>
</dbReference>
<protein>
    <submittedName>
        <fullName evidence="10">DNA-binding response regulator</fullName>
    </submittedName>
</protein>
<dbReference type="PANTHER" id="PTHR48111">
    <property type="entry name" value="REGULATOR OF RPOS"/>
    <property type="match status" value="1"/>
</dbReference>
<dbReference type="Gene3D" id="1.10.10.10">
    <property type="entry name" value="Winged helix-like DNA-binding domain superfamily/Winged helix DNA-binding domain"/>
    <property type="match status" value="1"/>
</dbReference>
<keyword evidence="5" id="KW-0804">Transcription</keyword>
<dbReference type="InterPro" id="IPR001789">
    <property type="entry name" value="Sig_transdc_resp-reg_receiver"/>
</dbReference>
<dbReference type="SUPFAM" id="SSF52172">
    <property type="entry name" value="CheY-like"/>
    <property type="match status" value="1"/>
</dbReference>
<dbReference type="Pfam" id="PF00486">
    <property type="entry name" value="Trans_reg_C"/>
    <property type="match status" value="1"/>
</dbReference>
<dbReference type="CDD" id="cd17574">
    <property type="entry name" value="REC_OmpR"/>
    <property type="match status" value="1"/>
</dbReference>
<dbReference type="InterPro" id="IPR001867">
    <property type="entry name" value="OmpR/PhoB-type_DNA-bd"/>
</dbReference>
<dbReference type="PROSITE" id="PS51755">
    <property type="entry name" value="OMPR_PHOB"/>
    <property type="match status" value="1"/>
</dbReference>
<sequence>MAKRIAIVEDDPDQRSNYVDAITRKGYDVTAYSSREDAISGFEKELPELVILDIILGDEVDAGFELCRELLSRAPSLPVIFLTERIKEIDKISGLRLGAWDYLPKPITLDYLAERISSLLRISEARSQSSATGSTSAKVIGDLSIDQEALLVSWKGSAINLSGTEFRMLAKLVRLPGHAVSYDTLMNATMQSLVTNNTINTHMRNIRKKFETIDPDFNAIKSEYGYGYRWSSG</sequence>
<evidence type="ECO:0000313" key="10">
    <source>
        <dbReference type="EMBL" id="PDH41459.1"/>
    </source>
</evidence>
<comment type="caution">
    <text evidence="10">The sequence shown here is derived from an EMBL/GenBank/DDBJ whole genome shotgun (WGS) entry which is preliminary data.</text>
</comment>
<evidence type="ECO:0000256" key="2">
    <source>
        <dbReference type="ARBA" id="ARBA00023012"/>
    </source>
</evidence>
<dbReference type="GO" id="GO:0000976">
    <property type="term" value="F:transcription cis-regulatory region binding"/>
    <property type="evidence" value="ECO:0007669"/>
    <property type="project" value="TreeGrafter"/>
</dbReference>
<dbReference type="InterPro" id="IPR011006">
    <property type="entry name" value="CheY-like_superfamily"/>
</dbReference>
<evidence type="ECO:0000256" key="3">
    <source>
        <dbReference type="ARBA" id="ARBA00023015"/>
    </source>
</evidence>
<evidence type="ECO:0000256" key="6">
    <source>
        <dbReference type="PROSITE-ProRule" id="PRU00169"/>
    </source>
</evidence>
<dbReference type="PROSITE" id="PS50110">
    <property type="entry name" value="RESPONSE_REGULATORY"/>
    <property type="match status" value="1"/>
</dbReference>
<feature type="domain" description="OmpR/PhoB-type" evidence="9">
    <location>
        <begin position="135"/>
        <end position="232"/>
    </location>
</feature>
<dbReference type="InterPro" id="IPR036388">
    <property type="entry name" value="WH-like_DNA-bd_sf"/>
</dbReference>
<dbReference type="Proteomes" id="UP000219327">
    <property type="component" value="Unassembled WGS sequence"/>
</dbReference>
<dbReference type="GO" id="GO:0032993">
    <property type="term" value="C:protein-DNA complex"/>
    <property type="evidence" value="ECO:0007669"/>
    <property type="project" value="TreeGrafter"/>
</dbReference>
<feature type="modified residue" description="4-aspartylphosphate" evidence="6">
    <location>
        <position position="53"/>
    </location>
</feature>
<keyword evidence="3" id="KW-0805">Transcription regulation</keyword>
<evidence type="ECO:0000256" key="1">
    <source>
        <dbReference type="ARBA" id="ARBA00022553"/>
    </source>
</evidence>
<keyword evidence="1 6" id="KW-0597">Phosphoprotein</keyword>
<dbReference type="Pfam" id="PF00072">
    <property type="entry name" value="Response_reg"/>
    <property type="match status" value="1"/>
</dbReference>
<evidence type="ECO:0000259" key="9">
    <source>
        <dbReference type="PROSITE" id="PS51755"/>
    </source>
</evidence>
<dbReference type="CDD" id="cd00383">
    <property type="entry name" value="trans_reg_C"/>
    <property type="match status" value="1"/>
</dbReference>
<name>A0A2A5WY55_9GAMM</name>
<evidence type="ECO:0000259" key="8">
    <source>
        <dbReference type="PROSITE" id="PS50110"/>
    </source>
</evidence>
<dbReference type="AlphaFoldDB" id="A0A2A5WY55"/>
<evidence type="ECO:0000313" key="11">
    <source>
        <dbReference type="Proteomes" id="UP000219327"/>
    </source>
</evidence>
<feature type="DNA-binding region" description="OmpR/PhoB-type" evidence="7">
    <location>
        <begin position="135"/>
        <end position="232"/>
    </location>
</feature>
<proteinExistence type="predicted"/>
<dbReference type="GO" id="GO:0006355">
    <property type="term" value="P:regulation of DNA-templated transcription"/>
    <property type="evidence" value="ECO:0007669"/>
    <property type="project" value="InterPro"/>
</dbReference>
<evidence type="ECO:0000256" key="4">
    <source>
        <dbReference type="ARBA" id="ARBA00023125"/>
    </source>
</evidence>
<evidence type="ECO:0000256" key="5">
    <source>
        <dbReference type="ARBA" id="ARBA00023163"/>
    </source>
</evidence>
<gene>
    <name evidence="10" type="ORF">CNE99_01585</name>
</gene>
<dbReference type="EMBL" id="NTKD01000004">
    <property type="protein sequence ID" value="PDH41459.1"/>
    <property type="molecule type" value="Genomic_DNA"/>
</dbReference>
<feature type="domain" description="Response regulatory" evidence="8">
    <location>
        <begin position="4"/>
        <end position="120"/>
    </location>
</feature>
<evidence type="ECO:0000256" key="7">
    <source>
        <dbReference type="PROSITE-ProRule" id="PRU01091"/>
    </source>
</evidence>
<organism evidence="10 11">
    <name type="scientific">OM182 bacterium MED-G24</name>
    <dbReference type="NCBI Taxonomy" id="1986255"/>
    <lineage>
        <taxon>Bacteria</taxon>
        <taxon>Pseudomonadati</taxon>
        <taxon>Pseudomonadota</taxon>
        <taxon>Gammaproteobacteria</taxon>
        <taxon>OMG group</taxon>
        <taxon>OM182 clade</taxon>
    </lineage>
</organism>
<dbReference type="SMART" id="SM00862">
    <property type="entry name" value="Trans_reg_C"/>
    <property type="match status" value="1"/>
</dbReference>
<dbReference type="PANTHER" id="PTHR48111:SF21">
    <property type="entry name" value="DNA-BINDING DUAL MASTER TRANSCRIPTIONAL REGULATOR RPAA"/>
    <property type="match status" value="1"/>
</dbReference>